<accession>A0ACC2CUF5</accession>
<dbReference type="Proteomes" id="UP001162992">
    <property type="component" value="Chromosome 8"/>
</dbReference>
<evidence type="ECO:0000313" key="1">
    <source>
        <dbReference type="EMBL" id="KAJ7545601.1"/>
    </source>
</evidence>
<reference evidence="2" key="1">
    <citation type="journal article" date="2024" name="Proc. Natl. Acad. Sci. U.S.A.">
        <title>Extraordinary preservation of gene collinearity over three hundred million years revealed in homosporous lycophytes.</title>
        <authorList>
            <person name="Li C."/>
            <person name="Wickell D."/>
            <person name="Kuo L.Y."/>
            <person name="Chen X."/>
            <person name="Nie B."/>
            <person name="Liao X."/>
            <person name="Peng D."/>
            <person name="Ji J."/>
            <person name="Jenkins J."/>
            <person name="Williams M."/>
            <person name="Shu S."/>
            <person name="Plott C."/>
            <person name="Barry K."/>
            <person name="Rajasekar S."/>
            <person name="Grimwood J."/>
            <person name="Han X."/>
            <person name="Sun S."/>
            <person name="Hou Z."/>
            <person name="He W."/>
            <person name="Dai G."/>
            <person name="Sun C."/>
            <person name="Schmutz J."/>
            <person name="Leebens-Mack J.H."/>
            <person name="Li F.W."/>
            <person name="Wang L."/>
        </authorList>
    </citation>
    <scope>NUCLEOTIDE SEQUENCE [LARGE SCALE GENOMIC DNA]</scope>
    <source>
        <strain evidence="2">cv. PW_Plant_1</strain>
    </source>
</reference>
<keyword evidence="2" id="KW-1185">Reference proteome</keyword>
<dbReference type="EMBL" id="CM055099">
    <property type="protein sequence ID" value="KAJ7545601.1"/>
    <property type="molecule type" value="Genomic_DNA"/>
</dbReference>
<comment type="caution">
    <text evidence="1">The sequence shown here is derived from an EMBL/GenBank/DDBJ whole genome shotgun (WGS) entry which is preliminary data.</text>
</comment>
<gene>
    <name evidence="1" type="ORF">O6H91_08G003100</name>
</gene>
<protein>
    <submittedName>
        <fullName evidence="1">Uncharacterized protein</fullName>
    </submittedName>
</protein>
<name>A0ACC2CUF5_DIPCM</name>
<organism evidence="1 2">
    <name type="scientific">Diphasiastrum complanatum</name>
    <name type="common">Issler's clubmoss</name>
    <name type="synonym">Lycopodium complanatum</name>
    <dbReference type="NCBI Taxonomy" id="34168"/>
    <lineage>
        <taxon>Eukaryota</taxon>
        <taxon>Viridiplantae</taxon>
        <taxon>Streptophyta</taxon>
        <taxon>Embryophyta</taxon>
        <taxon>Tracheophyta</taxon>
        <taxon>Lycopodiopsida</taxon>
        <taxon>Lycopodiales</taxon>
        <taxon>Lycopodiaceae</taxon>
        <taxon>Lycopodioideae</taxon>
        <taxon>Diphasiastrum</taxon>
    </lineage>
</organism>
<sequence>MWGIGPVRPTAEKSSKPRELSSSFAMASSSSSMATALEHPILSPSCSPHHHTPGDGALFASPFPRMERFVPIAARANLKPWRCTGGSACSRKCAARMGLLTRQGFGKDRSFSNMKFGKVFCVNGSALDNGRFRCMGRDLNFCLGFGGFRVLISMSRNARKFRLQCAEDLCHVSEVGFVASIRNSHWSDKSLCQSQQVSSDERERQKTSSLSQSIIAITENEPNFPSDGMALAGISRSSLELLASSSGGFSSAESWDDTGNVGCAASMSVLKGTSHSPNGGLKMKLQDKACAEEERNSNNEVRVNQSRLQRLNLGAEDGNQMARGLAKVKDSMGEGRSLGLRTIQERLEKVRDAGRLGLIKGISYTVNPQRLVPGEYVVHKRVGVGRFVALKDEIPEGKKRPITYVYLKYADGMAKLPAKQAHRLLYRYNQAGETCKKAPALNKLHDTRVWESKKSMGRLAIQKLVVTMVEQTVRRLKQKRPCYAKDNDTAAEFAALFKYTPTQDQQQAFCDVEEDMTERESPMDRLICGDVGFGKTEIALRAIFIAVASGKQAMVLAPTTVLAKQHHEVISDRFSSYSDVKVALLTRFQKGTEKKKLIEAIHTGRLDIIIGTHGLLSDQVQYGKLGLLVVDEEQRFGVKQKEKIASLKATVDVLTLSATPIPRTLYMALNGFRDVSLLTTPPSQRLPIDTRISEYSDEVAKDAIKFELERGGQVFYVVPRIKDIEHKKASILSLFPNMKVLVAHGQQNMSLLESTMEIFSKGEGDILLCTSIVESGLDIPKVNTILIEDAHLFGLAQLYQLRGRVGRGEQEGHAYMFHPPLTFMGKEALQRLNALKECCGLGQGFQLAEKDMTIRGIGSVFSEKQSGDMSNLGVDLYAEMLFESLSNEEYLSLPQVEYDTVQLDMDLNTEIPSTYISSSEQRDLLIEGANQAARDGLKALMKFTTRLRAEFGSEPASVQRLLKTIYVKKMAADLGIHRVVARNGEPVLLETTMDAQAFAIISSAIGSDSLQNSLILRDGFIQLQGITVASMQHPVDYIFSCLTEMRNCLPSFIRFK</sequence>
<proteinExistence type="predicted"/>
<evidence type="ECO:0000313" key="2">
    <source>
        <dbReference type="Proteomes" id="UP001162992"/>
    </source>
</evidence>